<name>A0A7I3ZY49_PHYPA</name>
<sequence>MLQFLLQKLVLESYFHVSITSYTTRGVSGISFLKIHVTQLQTNTKTLLHLRTFLHSTRVTLILMRFS</sequence>
<dbReference type="EMBL" id="ABEU02000018">
    <property type="status" value="NOT_ANNOTATED_CDS"/>
    <property type="molecule type" value="Genomic_DNA"/>
</dbReference>
<proteinExistence type="predicted"/>
<reference evidence="1 2" key="1">
    <citation type="journal article" date="2008" name="Science">
        <title>The Physcomitrella genome reveals evolutionary insights into the conquest of land by plants.</title>
        <authorList>
            <person name="Rensing S."/>
            <person name="Lang D."/>
            <person name="Zimmer A."/>
            <person name="Terry A."/>
            <person name="Salamov A."/>
            <person name="Shapiro H."/>
            <person name="Nishiyama T."/>
            <person name="Perroud P.-F."/>
            <person name="Lindquist E."/>
            <person name="Kamisugi Y."/>
            <person name="Tanahashi T."/>
            <person name="Sakakibara K."/>
            <person name="Fujita T."/>
            <person name="Oishi K."/>
            <person name="Shin-I T."/>
            <person name="Kuroki Y."/>
            <person name="Toyoda A."/>
            <person name="Suzuki Y."/>
            <person name="Hashimoto A."/>
            <person name="Yamaguchi K."/>
            <person name="Sugano A."/>
            <person name="Kohara Y."/>
            <person name="Fujiyama A."/>
            <person name="Anterola A."/>
            <person name="Aoki S."/>
            <person name="Ashton N."/>
            <person name="Barbazuk W.B."/>
            <person name="Barker E."/>
            <person name="Bennetzen J."/>
            <person name="Bezanilla M."/>
            <person name="Blankenship R."/>
            <person name="Cho S.H."/>
            <person name="Dutcher S."/>
            <person name="Estelle M."/>
            <person name="Fawcett J.A."/>
            <person name="Gundlach H."/>
            <person name="Hanada K."/>
            <person name="Heyl A."/>
            <person name="Hicks K.A."/>
            <person name="Hugh J."/>
            <person name="Lohr M."/>
            <person name="Mayer K."/>
            <person name="Melkozernov A."/>
            <person name="Murata T."/>
            <person name="Nelson D."/>
            <person name="Pils B."/>
            <person name="Prigge M."/>
            <person name="Reiss B."/>
            <person name="Renner T."/>
            <person name="Rombauts S."/>
            <person name="Rushton P."/>
            <person name="Sanderfoot A."/>
            <person name="Schween G."/>
            <person name="Shiu S.-H."/>
            <person name="Stueber K."/>
            <person name="Theodoulou F.L."/>
            <person name="Tu H."/>
            <person name="Van de Peer Y."/>
            <person name="Verrier P.J."/>
            <person name="Waters E."/>
            <person name="Wood A."/>
            <person name="Yang L."/>
            <person name="Cove D."/>
            <person name="Cuming A."/>
            <person name="Hasebe M."/>
            <person name="Lucas S."/>
            <person name="Mishler D.B."/>
            <person name="Reski R."/>
            <person name="Grigoriev I."/>
            <person name="Quatrano R.S."/>
            <person name="Boore J.L."/>
        </authorList>
    </citation>
    <scope>NUCLEOTIDE SEQUENCE [LARGE SCALE GENOMIC DNA]</scope>
    <source>
        <strain evidence="1 2">cv. Gransden 2004</strain>
    </source>
</reference>
<dbReference type="Gramene" id="Pp3c18_2040V3.3">
    <property type="protein sequence ID" value="PAC:32981839.CDS.1"/>
    <property type="gene ID" value="Pp3c18_2040"/>
</dbReference>
<dbReference type="Proteomes" id="UP000006727">
    <property type="component" value="Chromosome 18"/>
</dbReference>
<protein>
    <submittedName>
        <fullName evidence="1">Uncharacterized protein</fullName>
    </submittedName>
</protein>
<evidence type="ECO:0000313" key="1">
    <source>
        <dbReference type="EnsemblPlants" id="PAC:32981839.CDS.1"/>
    </source>
</evidence>
<dbReference type="EnsemblPlants" id="Pp3c18_2040V3.3">
    <property type="protein sequence ID" value="PAC:32981839.CDS.1"/>
    <property type="gene ID" value="Pp3c18_2040"/>
</dbReference>
<reference evidence="1 2" key="2">
    <citation type="journal article" date="2018" name="Plant J.">
        <title>The Physcomitrella patens chromosome-scale assembly reveals moss genome structure and evolution.</title>
        <authorList>
            <person name="Lang D."/>
            <person name="Ullrich K.K."/>
            <person name="Murat F."/>
            <person name="Fuchs J."/>
            <person name="Jenkins J."/>
            <person name="Haas F.B."/>
            <person name="Piednoel M."/>
            <person name="Gundlach H."/>
            <person name="Van Bel M."/>
            <person name="Meyberg R."/>
            <person name="Vives C."/>
            <person name="Morata J."/>
            <person name="Symeonidi A."/>
            <person name="Hiss M."/>
            <person name="Muchero W."/>
            <person name="Kamisugi Y."/>
            <person name="Saleh O."/>
            <person name="Blanc G."/>
            <person name="Decker E.L."/>
            <person name="van Gessel N."/>
            <person name="Grimwood J."/>
            <person name="Hayes R.D."/>
            <person name="Graham S.W."/>
            <person name="Gunter L.E."/>
            <person name="McDaniel S.F."/>
            <person name="Hoernstein S.N.W."/>
            <person name="Larsson A."/>
            <person name="Li F.W."/>
            <person name="Perroud P.F."/>
            <person name="Phillips J."/>
            <person name="Ranjan P."/>
            <person name="Rokshar D.S."/>
            <person name="Rothfels C.J."/>
            <person name="Schneider L."/>
            <person name="Shu S."/>
            <person name="Stevenson D.W."/>
            <person name="Thummler F."/>
            <person name="Tillich M."/>
            <person name="Villarreal Aguilar J.C."/>
            <person name="Widiez T."/>
            <person name="Wong G.K."/>
            <person name="Wymore A."/>
            <person name="Zhang Y."/>
            <person name="Zimmer A.D."/>
            <person name="Quatrano R.S."/>
            <person name="Mayer K.F.X."/>
            <person name="Goodstein D."/>
            <person name="Casacuberta J.M."/>
            <person name="Vandepoele K."/>
            <person name="Reski R."/>
            <person name="Cuming A.C."/>
            <person name="Tuskan G.A."/>
            <person name="Maumus F."/>
            <person name="Salse J."/>
            <person name="Schmutz J."/>
            <person name="Rensing S.A."/>
        </authorList>
    </citation>
    <scope>NUCLEOTIDE SEQUENCE [LARGE SCALE GENOMIC DNA]</scope>
    <source>
        <strain evidence="1 2">cv. Gransden 2004</strain>
    </source>
</reference>
<evidence type="ECO:0000313" key="2">
    <source>
        <dbReference type="Proteomes" id="UP000006727"/>
    </source>
</evidence>
<dbReference type="AlphaFoldDB" id="A0A7I3ZY49"/>
<keyword evidence="2" id="KW-1185">Reference proteome</keyword>
<reference evidence="1" key="3">
    <citation type="submission" date="2020-12" db="UniProtKB">
        <authorList>
            <consortium name="EnsemblPlants"/>
        </authorList>
    </citation>
    <scope>IDENTIFICATION</scope>
</reference>
<organism evidence="1 2">
    <name type="scientific">Physcomitrium patens</name>
    <name type="common">Spreading-leaved earth moss</name>
    <name type="synonym">Physcomitrella patens</name>
    <dbReference type="NCBI Taxonomy" id="3218"/>
    <lineage>
        <taxon>Eukaryota</taxon>
        <taxon>Viridiplantae</taxon>
        <taxon>Streptophyta</taxon>
        <taxon>Embryophyta</taxon>
        <taxon>Bryophyta</taxon>
        <taxon>Bryophytina</taxon>
        <taxon>Bryopsida</taxon>
        <taxon>Funariidae</taxon>
        <taxon>Funariales</taxon>
        <taxon>Funariaceae</taxon>
        <taxon>Physcomitrium</taxon>
    </lineage>
</organism>
<accession>A0A7I3ZY49</accession>
<gene>
    <name evidence="1" type="primary">LOC112295628</name>
</gene>